<accession>A0A1G2MGE5</accession>
<dbReference type="PANTHER" id="PTHR30255:SF2">
    <property type="entry name" value="SINGLE-STRANDED-DNA-SPECIFIC EXONUCLEASE RECJ"/>
    <property type="match status" value="1"/>
</dbReference>
<dbReference type="AlphaFoldDB" id="A0A1G2MGE5"/>
<sequence>MTKKNGGGLVKKDVPKELREELKEFPELLSKLLFHRGIKSKEDADRFLNPVYAPHDPFFMKGMKEGVERLIEAFQKGERITIFSDYDADGIPGAVLMSDFFDKIGYDNFDVYIPDRHTEGFGLNEYAINEIADRKSKLIITIDCGVADEAEIVLAKSLGVEVIVTDHHTPTQGVPSAKVVIDPKQDGCQYPDKNLCGAGVAFKFVEASLSVLRSEAFKIKNSSLKIGAISAIPEGWQKWLLDMVGIATLSDMVPLVGENRMFAKYGLAVLRKSPRPGLNALFRTLRINRANLSEEDIAFSISPRINAASRMGSPMTAFRLLRTKEELEAVTLARELEKLNSERKGVVAGMIKEIKHMAKERGVENKKVIVMGSPSWRPALLGLAAGNVAEEYGRPVFLWGRDTETTLKGSCRGAAGVDILELMQNAGDIFIEFGGHAAAGGFSVALDRVHLLEDKLELAIEKCLSGNAEVDSRIQADHVFKIGDLDWKIISDLEKLSPFGVGNPKPVFLFEKMPIHEVRQFGKDNIHLALRFLGENNQKIEAISFFTSPQSFGQPLLEGNEVSLLAHVEQSNYGGNRDIRLRIVDVF</sequence>
<evidence type="ECO:0000313" key="9">
    <source>
        <dbReference type="EMBL" id="OHA22976.1"/>
    </source>
</evidence>
<evidence type="ECO:0000256" key="2">
    <source>
        <dbReference type="ARBA" id="ARBA00019841"/>
    </source>
</evidence>
<keyword evidence="5 9" id="KW-0269">Exonuclease</keyword>
<dbReference type="SUPFAM" id="SSF64182">
    <property type="entry name" value="DHH phosphoesterases"/>
    <property type="match status" value="1"/>
</dbReference>
<comment type="caution">
    <text evidence="9">The sequence shown here is derived from an EMBL/GenBank/DDBJ whole genome shotgun (WGS) entry which is preliminary data.</text>
</comment>
<feature type="domain" description="RecJ OB" evidence="8">
    <location>
        <begin position="477"/>
        <end position="585"/>
    </location>
</feature>
<dbReference type="InterPro" id="IPR003156">
    <property type="entry name" value="DHHA1_dom"/>
</dbReference>
<dbReference type="EMBL" id="MHRK01000044">
    <property type="protein sequence ID" value="OHA22976.1"/>
    <property type="molecule type" value="Genomic_DNA"/>
</dbReference>
<evidence type="ECO:0000256" key="1">
    <source>
        <dbReference type="ARBA" id="ARBA00005915"/>
    </source>
</evidence>
<proteinExistence type="inferred from homology"/>
<dbReference type="Proteomes" id="UP000177130">
    <property type="component" value="Unassembled WGS sequence"/>
</dbReference>
<dbReference type="InterPro" id="IPR001667">
    <property type="entry name" value="DDH_dom"/>
</dbReference>
<organism evidence="9 10">
    <name type="scientific">Candidatus Taylorbacteria bacterium RIFCSPHIGHO2_02_FULL_43_32b</name>
    <dbReference type="NCBI Taxonomy" id="1802306"/>
    <lineage>
        <taxon>Bacteria</taxon>
        <taxon>Candidatus Tayloriibacteriota</taxon>
    </lineage>
</organism>
<dbReference type="GO" id="GO:0006281">
    <property type="term" value="P:DNA repair"/>
    <property type="evidence" value="ECO:0007669"/>
    <property type="project" value="InterPro"/>
</dbReference>
<dbReference type="Gene3D" id="3.10.310.30">
    <property type="match status" value="1"/>
</dbReference>
<evidence type="ECO:0000256" key="5">
    <source>
        <dbReference type="ARBA" id="ARBA00022839"/>
    </source>
</evidence>
<dbReference type="NCBIfam" id="TIGR00644">
    <property type="entry name" value="recJ"/>
    <property type="match status" value="1"/>
</dbReference>
<dbReference type="GO" id="GO:0006310">
    <property type="term" value="P:DNA recombination"/>
    <property type="evidence" value="ECO:0007669"/>
    <property type="project" value="InterPro"/>
</dbReference>
<evidence type="ECO:0000256" key="4">
    <source>
        <dbReference type="ARBA" id="ARBA00022801"/>
    </source>
</evidence>
<dbReference type="STRING" id="1802306.A3C72_02045"/>
<dbReference type="GO" id="GO:0003676">
    <property type="term" value="F:nucleic acid binding"/>
    <property type="evidence" value="ECO:0007669"/>
    <property type="project" value="InterPro"/>
</dbReference>
<dbReference type="Pfam" id="PF01368">
    <property type="entry name" value="DHH"/>
    <property type="match status" value="1"/>
</dbReference>
<protein>
    <recommendedName>
        <fullName evidence="2">Single-stranded-DNA-specific exonuclease RecJ</fullName>
    </recommendedName>
</protein>
<dbReference type="Pfam" id="PF02272">
    <property type="entry name" value="DHHA1"/>
    <property type="match status" value="1"/>
</dbReference>
<evidence type="ECO:0000259" key="7">
    <source>
        <dbReference type="Pfam" id="PF02272"/>
    </source>
</evidence>
<dbReference type="Pfam" id="PF17768">
    <property type="entry name" value="RecJ_OB"/>
    <property type="match status" value="1"/>
</dbReference>
<dbReference type="InterPro" id="IPR051673">
    <property type="entry name" value="SSDNA_exonuclease_RecJ"/>
</dbReference>
<dbReference type="InterPro" id="IPR038763">
    <property type="entry name" value="DHH_sf"/>
</dbReference>
<dbReference type="PANTHER" id="PTHR30255">
    <property type="entry name" value="SINGLE-STRANDED-DNA-SPECIFIC EXONUCLEASE RECJ"/>
    <property type="match status" value="1"/>
</dbReference>
<dbReference type="InterPro" id="IPR004610">
    <property type="entry name" value="RecJ"/>
</dbReference>
<evidence type="ECO:0000313" key="10">
    <source>
        <dbReference type="Proteomes" id="UP000177130"/>
    </source>
</evidence>
<dbReference type="Gene3D" id="3.90.1640.30">
    <property type="match status" value="1"/>
</dbReference>
<dbReference type="GO" id="GO:0008409">
    <property type="term" value="F:5'-3' exonuclease activity"/>
    <property type="evidence" value="ECO:0007669"/>
    <property type="project" value="InterPro"/>
</dbReference>
<keyword evidence="4" id="KW-0378">Hydrolase</keyword>
<keyword evidence="3" id="KW-0540">Nuclease</keyword>
<feature type="domain" description="DHHA1" evidence="7">
    <location>
        <begin position="365"/>
        <end position="460"/>
    </location>
</feature>
<dbReference type="InterPro" id="IPR041122">
    <property type="entry name" value="RecJ_OB"/>
</dbReference>
<evidence type="ECO:0000259" key="6">
    <source>
        <dbReference type="Pfam" id="PF01368"/>
    </source>
</evidence>
<evidence type="ECO:0000256" key="3">
    <source>
        <dbReference type="ARBA" id="ARBA00022722"/>
    </source>
</evidence>
<feature type="domain" description="DDH" evidence="6">
    <location>
        <begin position="79"/>
        <end position="210"/>
    </location>
</feature>
<comment type="similarity">
    <text evidence="1">Belongs to the RecJ family.</text>
</comment>
<reference evidence="9 10" key="1">
    <citation type="journal article" date="2016" name="Nat. Commun.">
        <title>Thousands of microbial genomes shed light on interconnected biogeochemical processes in an aquifer system.</title>
        <authorList>
            <person name="Anantharaman K."/>
            <person name="Brown C.T."/>
            <person name="Hug L.A."/>
            <person name="Sharon I."/>
            <person name="Castelle C.J."/>
            <person name="Probst A.J."/>
            <person name="Thomas B.C."/>
            <person name="Singh A."/>
            <person name="Wilkins M.J."/>
            <person name="Karaoz U."/>
            <person name="Brodie E.L."/>
            <person name="Williams K.H."/>
            <person name="Hubbard S.S."/>
            <person name="Banfield J.F."/>
        </authorList>
    </citation>
    <scope>NUCLEOTIDE SEQUENCE [LARGE SCALE GENOMIC DNA]</scope>
</reference>
<name>A0A1G2MGE5_9BACT</name>
<gene>
    <name evidence="9" type="ORF">A3C72_02045</name>
</gene>
<evidence type="ECO:0000259" key="8">
    <source>
        <dbReference type="Pfam" id="PF17768"/>
    </source>
</evidence>